<evidence type="ECO:0000256" key="7">
    <source>
        <dbReference type="ARBA" id="ARBA00023015"/>
    </source>
</evidence>
<feature type="domain" description="C2H2-type" evidence="12">
    <location>
        <begin position="37"/>
        <end position="64"/>
    </location>
</feature>
<dbReference type="InterPro" id="IPR013087">
    <property type="entry name" value="Znf_C2H2_type"/>
</dbReference>
<keyword evidence="9" id="KW-0804">Transcription</keyword>
<evidence type="ECO:0000256" key="2">
    <source>
        <dbReference type="ARBA" id="ARBA00006991"/>
    </source>
</evidence>
<accession>A0AAN9AEC4</accession>
<dbReference type="PROSITE" id="PS50157">
    <property type="entry name" value="ZINC_FINGER_C2H2_2"/>
    <property type="match status" value="2"/>
</dbReference>
<dbReference type="PANTHER" id="PTHR23235">
    <property type="entry name" value="KRUEPPEL-LIKE TRANSCRIPTION FACTOR"/>
    <property type="match status" value="1"/>
</dbReference>
<proteinExistence type="inferred from homology"/>
<dbReference type="InterPro" id="IPR036236">
    <property type="entry name" value="Znf_C2H2_sf"/>
</dbReference>
<dbReference type="PROSITE" id="PS00028">
    <property type="entry name" value="ZINC_FINGER_C2H2_1"/>
    <property type="match status" value="1"/>
</dbReference>
<dbReference type="Proteomes" id="UP001381693">
    <property type="component" value="Unassembled WGS sequence"/>
</dbReference>
<evidence type="ECO:0000256" key="10">
    <source>
        <dbReference type="ARBA" id="ARBA00023242"/>
    </source>
</evidence>
<dbReference type="SUPFAM" id="SSF57667">
    <property type="entry name" value="beta-beta-alpha zinc fingers"/>
    <property type="match status" value="2"/>
</dbReference>
<keyword evidence="8" id="KW-0238">DNA-binding</keyword>
<dbReference type="FunFam" id="3.30.160.60:FF:000075">
    <property type="entry name" value="Putative zinc finger protein 536"/>
    <property type="match status" value="1"/>
</dbReference>
<keyword evidence="6" id="KW-0862">Zinc</keyword>
<dbReference type="SMART" id="SM00355">
    <property type="entry name" value="ZnF_C2H2"/>
    <property type="match status" value="3"/>
</dbReference>
<name>A0AAN9AEC4_HALRR</name>
<dbReference type="GO" id="GO:0000981">
    <property type="term" value="F:DNA-binding transcription factor activity, RNA polymerase II-specific"/>
    <property type="evidence" value="ECO:0007669"/>
    <property type="project" value="TreeGrafter"/>
</dbReference>
<dbReference type="GO" id="GO:0008270">
    <property type="term" value="F:zinc ion binding"/>
    <property type="evidence" value="ECO:0007669"/>
    <property type="project" value="UniProtKB-KW"/>
</dbReference>
<comment type="caution">
    <text evidence="13">The sequence shown here is derived from an EMBL/GenBank/DDBJ whole genome shotgun (WGS) entry which is preliminary data.</text>
</comment>
<dbReference type="EMBL" id="JAXCGZ010000675">
    <property type="protein sequence ID" value="KAK7085673.1"/>
    <property type="molecule type" value="Genomic_DNA"/>
</dbReference>
<sequence>MVMRRLYGSHDWVEARQLSGLAMTRSRGSRGKDTRLHRCSYCNYVTKRRANLQRHRYKHTGEKPFACPYCDHKCADQSNLQTHIFRHTGEKPYTCPYCPYKAIQKRHLDIHTLKHVDQDRDDML</sequence>
<evidence type="ECO:0000259" key="12">
    <source>
        <dbReference type="PROSITE" id="PS50157"/>
    </source>
</evidence>
<evidence type="ECO:0000256" key="3">
    <source>
        <dbReference type="ARBA" id="ARBA00022723"/>
    </source>
</evidence>
<evidence type="ECO:0000256" key="5">
    <source>
        <dbReference type="ARBA" id="ARBA00022771"/>
    </source>
</evidence>
<dbReference type="Gene3D" id="3.30.160.60">
    <property type="entry name" value="Classic Zinc Finger"/>
    <property type="match status" value="3"/>
</dbReference>
<comment type="similarity">
    <text evidence="2">Belongs to the krueppel C2H2-type zinc-finger protein family.</text>
</comment>
<keyword evidence="14" id="KW-1185">Reference proteome</keyword>
<keyword evidence="3" id="KW-0479">Metal-binding</keyword>
<feature type="domain" description="C2H2-type" evidence="12">
    <location>
        <begin position="65"/>
        <end position="92"/>
    </location>
</feature>
<evidence type="ECO:0000313" key="13">
    <source>
        <dbReference type="EMBL" id="KAK7085673.1"/>
    </source>
</evidence>
<reference evidence="13 14" key="1">
    <citation type="submission" date="2023-11" db="EMBL/GenBank/DDBJ databases">
        <title>Halocaridina rubra genome assembly.</title>
        <authorList>
            <person name="Smith C."/>
        </authorList>
    </citation>
    <scope>NUCLEOTIDE SEQUENCE [LARGE SCALE GENOMIC DNA]</scope>
    <source>
        <strain evidence="13">EP-1</strain>
        <tissue evidence="13">Whole</tissue>
    </source>
</reference>
<comment type="subcellular location">
    <subcellularLocation>
        <location evidence="1">Nucleus</location>
    </subcellularLocation>
</comment>
<protein>
    <recommendedName>
        <fullName evidence="12">C2H2-type domain-containing protein</fullName>
    </recommendedName>
</protein>
<evidence type="ECO:0000256" key="9">
    <source>
        <dbReference type="ARBA" id="ARBA00023163"/>
    </source>
</evidence>
<dbReference type="PANTHER" id="PTHR23235:SF120">
    <property type="entry name" value="KRUPPEL-LIKE FACTOR 15"/>
    <property type="match status" value="1"/>
</dbReference>
<keyword evidence="7" id="KW-0805">Transcription regulation</keyword>
<dbReference type="GO" id="GO:0005634">
    <property type="term" value="C:nucleus"/>
    <property type="evidence" value="ECO:0007669"/>
    <property type="project" value="UniProtKB-SubCell"/>
</dbReference>
<keyword evidence="4" id="KW-0677">Repeat</keyword>
<keyword evidence="10" id="KW-0539">Nucleus</keyword>
<organism evidence="13 14">
    <name type="scientific">Halocaridina rubra</name>
    <name type="common">Hawaiian red shrimp</name>
    <dbReference type="NCBI Taxonomy" id="373956"/>
    <lineage>
        <taxon>Eukaryota</taxon>
        <taxon>Metazoa</taxon>
        <taxon>Ecdysozoa</taxon>
        <taxon>Arthropoda</taxon>
        <taxon>Crustacea</taxon>
        <taxon>Multicrustacea</taxon>
        <taxon>Malacostraca</taxon>
        <taxon>Eumalacostraca</taxon>
        <taxon>Eucarida</taxon>
        <taxon>Decapoda</taxon>
        <taxon>Pleocyemata</taxon>
        <taxon>Caridea</taxon>
        <taxon>Atyoidea</taxon>
        <taxon>Atyidae</taxon>
        <taxon>Halocaridina</taxon>
    </lineage>
</organism>
<keyword evidence="5 11" id="KW-0863">Zinc-finger</keyword>
<evidence type="ECO:0000256" key="8">
    <source>
        <dbReference type="ARBA" id="ARBA00023125"/>
    </source>
</evidence>
<gene>
    <name evidence="13" type="ORF">SK128_020116</name>
</gene>
<dbReference type="AlphaFoldDB" id="A0AAN9AEC4"/>
<evidence type="ECO:0000256" key="6">
    <source>
        <dbReference type="ARBA" id="ARBA00022833"/>
    </source>
</evidence>
<dbReference type="GO" id="GO:0000978">
    <property type="term" value="F:RNA polymerase II cis-regulatory region sequence-specific DNA binding"/>
    <property type="evidence" value="ECO:0007669"/>
    <property type="project" value="TreeGrafter"/>
</dbReference>
<evidence type="ECO:0000256" key="11">
    <source>
        <dbReference type="PROSITE-ProRule" id="PRU00042"/>
    </source>
</evidence>
<dbReference type="Pfam" id="PF00096">
    <property type="entry name" value="zf-C2H2"/>
    <property type="match status" value="2"/>
</dbReference>
<evidence type="ECO:0000256" key="1">
    <source>
        <dbReference type="ARBA" id="ARBA00004123"/>
    </source>
</evidence>
<dbReference type="FunFam" id="3.30.160.60:FF:001485">
    <property type="entry name" value="Krueppel-related zinc finger protein"/>
    <property type="match status" value="1"/>
</dbReference>
<evidence type="ECO:0000256" key="4">
    <source>
        <dbReference type="ARBA" id="ARBA00022737"/>
    </source>
</evidence>
<evidence type="ECO:0000313" key="14">
    <source>
        <dbReference type="Proteomes" id="UP001381693"/>
    </source>
</evidence>